<keyword evidence="2" id="KW-0732">Signal</keyword>
<accession>A0A934RX95</accession>
<evidence type="ECO:0000256" key="1">
    <source>
        <dbReference type="ARBA" id="ARBA00005382"/>
    </source>
</evidence>
<evidence type="ECO:0000259" key="5">
    <source>
        <dbReference type="Pfam" id="PF02055"/>
    </source>
</evidence>
<dbReference type="Gene3D" id="2.60.40.1180">
    <property type="entry name" value="Golgi alpha-mannosidase II"/>
    <property type="match status" value="1"/>
</dbReference>
<dbReference type="InterPro" id="IPR033453">
    <property type="entry name" value="Glyco_hydro_30_TIM-barrel"/>
</dbReference>
<protein>
    <recommendedName>
        <fullName evidence="9">Glucosylceramidase</fullName>
    </recommendedName>
</protein>
<evidence type="ECO:0000259" key="6">
    <source>
        <dbReference type="Pfam" id="PF17189"/>
    </source>
</evidence>
<dbReference type="PANTHER" id="PTHR11069">
    <property type="entry name" value="GLUCOSYLCERAMIDASE"/>
    <property type="match status" value="1"/>
</dbReference>
<dbReference type="AlphaFoldDB" id="A0A934RX95"/>
<dbReference type="Proteomes" id="UP000617628">
    <property type="component" value="Unassembled WGS sequence"/>
</dbReference>
<dbReference type="GO" id="GO:0004348">
    <property type="term" value="F:glucosylceramidase activity"/>
    <property type="evidence" value="ECO:0007669"/>
    <property type="project" value="InterPro"/>
</dbReference>
<evidence type="ECO:0008006" key="9">
    <source>
        <dbReference type="Google" id="ProtNLM"/>
    </source>
</evidence>
<dbReference type="SUPFAM" id="SSF51445">
    <property type="entry name" value="(Trans)glycosidases"/>
    <property type="match status" value="1"/>
</dbReference>
<keyword evidence="8" id="KW-1185">Reference proteome</keyword>
<evidence type="ECO:0000256" key="2">
    <source>
        <dbReference type="ARBA" id="ARBA00022729"/>
    </source>
</evidence>
<sequence length="465" mass="51865">MTMDFTLRRIAILGGLFCGAIALGETEVEVWLTTESLDVTLEQQEDVLFKDDGSGGGLIVDIDEDTQYQTIDGWGVSLTGASSWLITERLSDAKRQEVMESLFGPTGIGLSMLRQTIGASDFNLSTYSYNDGEEDPQLERFSIERDREYILPRIRDALSINPQIKVMGSPWSPPGWMKSSGDLIGGTLLNTHYETNADYLVKFIQAYEEEGVPIYAITPQNEPGYSPAHYPGMILTKNQQIRFIGDYLGPALRTAGLDRVKIICHDHNYDGLDIPQAILSSSASEYVAGSGFHHYGGPIQAMSTLNSEFPEKGIWFTEGGFGEWNDHFDNIVHEMIEIPRNWAKAIVLWNAALDQNSGPSVIGEDNPNEGMLLIRSDSMDQVSYNGQYYYLGHLSKFVRPGAVRIASPSWIGDLETVAFKNLDSSVALVVANRSQSARRITVNWRGKHFEYEVPRRCMITYQWGG</sequence>
<dbReference type="PANTHER" id="PTHR11069:SF23">
    <property type="entry name" value="LYSOSOMAL ACID GLUCOSYLCERAMIDASE"/>
    <property type="match status" value="1"/>
</dbReference>
<comment type="caution">
    <text evidence="7">The sequence shown here is derived from an EMBL/GenBank/DDBJ whole genome shotgun (WGS) entry which is preliminary data.</text>
</comment>
<feature type="non-terminal residue" evidence="7">
    <location>
        <position position="465"/>
    </location>
</feature>
<organism evidence="7 8">
    <name type="scientific">Pelagicoccus mobilis</name>
    <dbReference type="NCBI Taxonomy" id="415221"/>
    <lineage>
        <taxon>Bacteria</taxon>
        <taxon>Pseudomonadati</taxon>
        <taxon>Verrucomicrobiota</taxon>
        <taxon>Opitutia</taxon>
        <taxon>Puniceicoccales</taxon>
        <taxon>Pelagicoccaceae</taxon>
        <taxon>Pelagicoccus</taxon>
    </lineage>
</organism>
<dbReference type="EMBL" id="JAENIL010000031">
    <property type="protein sequence ID" value="MBK1878477.1"/>
    <property type="molecule type" value="Genomic_DNA"/>
</dbReference>
<keyword evidence="3 4" id="KW-0378">Hydrolase</keyword>
<dbReference type="InterPro" id="IPR001139">
    <property type="entry name" value="Glyco_hydro_30"/>
</dbReference>
<dbReference type="Pfam" id="PF17189">
    <property type="entry name" value="Glyco_hydro_30C"/>
    <property type="match status" value="1"/>
</dbReference>
<dbReference type="GO" id="GO:0016020">
    <property type="term" value="C:membrane"/>
    <property type="evidence" value="ECO:0007669"/>
    <property type="project" value="GOC"/>
</dbReference>
<comment type="similarity">
    <text evidence="1 4">Belongs to the glycosyl hydrolase 30 family.</text>
</comment>
<dbReference type="InterPro" id="IPR017853">
    <property type="entry name" value="GH"/>
</dbReference>
<dbReference type="GO" id="GO:0006680">
    <property type="term" value="P:glucosylceramide catabolic process"/>
    <property type="evidence" value="ECO:0007669"/>
    <property type="project" value="TreeGrafter"/>
</dbReference>
<feature type="domain" description="Glycosyl hydrolase family 30 TIM-barrel" evidence="5">
    <location>
        <begin position="71"/>
        <end position="398"/>
    </location>
</feature>
<dbReference type="InterPro" id="IPR013780">
    <property type="entry name" value="Glyco_hydro_b"/>
</dbReference>
<dbReference type="InterPro" id="IPR033452">
    <property type="entry name" value="GH30_C"/>
</dbReference>
<evidence type="ECO:0000256" key="4">
    <source>
        <dbReference type="RuleBase" id="RU361188"/>
    </source>
</evidence>
<gene>
    <name evidence="7" type="ORF">JIN87_16470</name>
</gene>
<name>A0A934RX95_9BACT</name>
<dbReference type="Pfam" id="PF02055">
    <property type="entry name" value="Glyco_hydro_30"/>
    <property type="match status" value="1"/>
</dbReference>
<reference evidence="7" key="1">
    <citation type="submission" date="2021-01" db="EMBL/GenBank/DDBJ databases">
        <title>Modified the classification status of verrucomicrobia.</title>
        <authorList>
            <person name="Feng X."/>
        </authorList>
    </citation>
    <scope>NUCLEOTIDE SEQUENCE</scope>
    <source>
        <strain evidence="7">KCTC 13126</strain>
    </source>
</reference>
<dbReference type="Gene3D" id="3.20.20.80">
    <property type="entry name" value="Glycosidases"/>
    <property type="match status" value="1"/>
</dbReference>
<dbReference type="RefSeq" id="WP_200356689.1">
    <property type="nucleotide sequence ID" value="NZ_JAENIL010000031.1"/>
</dbReference>
<feature type="domain" description="Glycosyl hydrolase family 30 beta sandwich" evidence="6">
    <location>
        <begin position="401"/>
        <end position="461"/>
    </location>
</feature>
<dbReference type="PRINTS" id="PR00843">
    <property type="entry name" value="GLHYDRLASE30"/>
</dbReference>
<proteinExistence type="inferred from homology"/>
<evidence type="ECO:0000313" key="8">
    <source>
        <dbReference type="Proteomes" id="UP000617628"/>
    </source>
</evidence>
<evidence type="ECO:0000313" key="7">
    <source>
        <dbReference type="EMBL" id="MBK1878477.1"/>
    </source>
</evidence>
<evidence type="ECO:0000256" key="3">
    <source>
        <dbReference type="ARBA" id="ARBA00022801"/>
    </source>
</evidence>
<keyword evidence="4" id="KW-0326">Glycosidase</keyword>